<dbReference type="EMBL" id="FNOJ01000004">
    <property type="protein sequence ID" value="SDW34583.1"/>
    <property type="molecule type" value="Genomic_DNA"/>
</dbReference>
<dbReference type="InterPro" id="IPR046342">
    <property type="entry name" value="CBS_dom_sf"/>
</dbReference>
<dbReference type="InterPro" id="IPR013196">
    <property type="entry name" value="HTH_11"/>
</dbReference>
<evidence type="ECO:0000313" key="6">
    <source>
        <dbReference type="EMBL" id="SDW34583.1"/>
    </source>
</evidence>
<dbReference type="AlphaFoldDB" id="A0A1H2SSF0"/>
<dbReference type="InterPro" id="IPR001034">
    <property type="entry name" value="DeoR_HTH"/>
</dbReference>
<dbReference type="Pfam" id="PF00571">
    <property type="entry name" value="CBS"/>
    <property type="match status" value="2"/>
</dbReference>
<dbReference type="STRING" id="89784.SAMN04489725_104220"/>
<keyword evidence="1" id="KW-0677">Repeat</keyword>
<dbReference type="GO" id="GO:0003700">
    <property type="term" value="F:DNA-binding transcription factor activity"/>
    <property type="evidence" value="ECO:0007669"/>
    <property type="project" value="InterPro"/>
</dbReference>
<accession>A0A1H2SSF0</accession>
<keyword evidence="3" id="KW-0804">Transcription</keyword>
<dbReference type="PIRSF" id="PIRSF026546">
    <property type="entry name" value="UCP026546_CBS_YqzB"/>
    <property type="match status" value="1"/>
</dbReference>
<dbReference type="InterPro" id="IPR036390">
    <property type="entry name" value="WH_DNA-bd_sf"/>
</dbReference>
<dbReference type="PANTHER" id="PTHR48108">
    <property type="entry name" value="CBS DOMAIN-CONTAINING PROTEIN CBSX2, CHLOROPLASTIC"/>
    <property type="match status" value="1"/>
</dbReference>
<protein>
    <submittedName>
        <fullName evidence="6">CBS domain-containing protein</fullName>
    </submittedName>
</protein>
<dbReference type="PROSITE" id="PS51371">
    <property type="entry name" value="CBS"/>
    <property type="match status" value="2"/>
</dbReference>
<dbReference type="InterPro" id="IPR016842">
    <property type="entry name" value="UCP026546_HTH-CBS"/>
</dbReference>
<sequence length="217" mass="24155">MLEELRSIELTPRQQQILRLVRTHQPITGDQLAEMLGVSRPTLRSDLSLLVMLGKLDAKPRVGYFLGEESANGEKAPWDTLRVADVQSLPVIVRETTTVHDAVITMFLEDVGGLIVADDDGGLQGVVSRKDMLKFTLGNANATTLPVGMVMTRYPNIETVTPADRVVDAAKRMIEYKVDSLPVVHMHERDDMRPLVVGRITKTTLARLVAEWGTTWR</sequence>
<dbReference type="InterPro" id="IPR051462">
    <property type="entry name" value="CBS_domain-containing"/>
</dbReference>
<dbReference type="SMART" id="SM00420">
    <property type="entry name" value="HTH_DEOR"/>
    <property type="match status" value="1"/>
</dbReference>
<dbReference type="SMART" id="SM00116">
    <property type="entry name" value="CBS"/>
    <property type="match status" value="2"/>
</dbReference>
<dbReference type="Gene3D" id="3.10.580.10">
    <property type="entry name" value="CBS-domain"/>
    <property type="match status" value="1"/>
</dbReference>
<dbReference type="RefSeq" id="WP_006447602.1">
    <property type="nucleotide sequence ID" value="NZ_BSRA01000001.1"/>
</dbReference>
<dbReference type="Gene3D" id="1.10.10.10">
    <property type="entry name" value="Winged helix-like DNA-binding domain superfamily/Winged helix DNA-binding domain"/>
    <property type="match status" value="1"/>
</dbReference>
<dbReference type="CDD" id="cd04617">
    <property type="entry name" value="CBS_pair_CcpN"/>
    <property type="match status" value="1"/>
</dbReference>
<dbReference type="SUPFAM" id="SSF54631">
    <property type="entry name" value="CBS-domain pair"/>
    <property type="match status" value="1"/>
</dbReference>
<name>A0A1H2SSF0_9BACL</name>
<feature type="domain" description="CBS" evidence="5">
    <location>
        <begin position="86"/>
        <end position="143"/>
    </location>
</feature>
<organism evidence="6 7">
    <name type="scientific">Alicyclobacillus hesperidum</name>
    <dbReference type="NCBI Taxonomy" id="89784"/>
    <lineage>
        <taxon>Bacteria</taxon>
        <taxon>Bacillati</taxon>
        <taxon>Bacillota</taxon>
        <taxon>Bacilli</taxon>
        <taxon>Bacillales</taxon>
        <taxon>Alicyclobacillaceae</taxon>
        <taxon>Alicyclobacillus</taxon>
    </lineage>
</organism>
<dbReference type="InterPro" id="IPR036388">
    <property type="entry name" value="WH-like_DNA-bd_sf"/>
</dbReference>
<evidence type="ECO:0000256" key="3">
    <source>
        <dbReference type="ARBA" id="ARBA00023163"/>
    </source>
</evidence>
<evidence type="ECO:0000259" key="5">
    <source>
        <dbReference type="PROSITE" id="PS51371"/>
    </source>
</evidence>
<reference evidence="7" key="1">
    <citation type="submission" date="2016-10" db="EMBL/GenBank/DDBJ databases">
        <authorList>
            <person name="Varghese N."/>
        </authorList>
    </citation>
    <scope>NUCLEOTIDE SEQUENCE [LARGE SCALE GENOMIC DNA]</scope>
    <source>
        <strain evidence="7">DSM 12489</strain>
    </source>
</reference>
<keyword evidence="7" id="KW-1185">Reference proteome</keyword>
<keyword evidence="2" id="KW-0805">Transcription regulation</keyword>
<dbReference type="InterPro" id="IPR000644">
    <property type="entry name" value="CBS_dom"/>
</dbReference>
<keyword evidence="4" id="KW-0129">CBS domain</keyword>
<evidence type="ECO:0000256" key="1">
    <source>
        <dbReference type="ARBA" id="ARBA00022737"/>
    </source>
</evidence>
<proteinExistence type="predicted"/>
<evidence type="ECO:0000313" key="7">
    <source>
        <dbReference type="Proteomes" id="UP000182589"/>
    </source>
</evidence>
<feature type="domain" description="CBS" evidence="5">
    <location>
        <begin position="151"/>
        <end position="215"/>
    </location>
</feature>
<evidence type="ECO:0000256" key="4">
    <source>
        <dbReference type="PROSITE-ProRule" id="PRU00703"/>
    </source>
</evidence>
<dbReference type="PANTHER" id="PTHR48108:SF32">
    <property type="entry name" value="TRANSCRIPTIONAL REPRESSOR CCPN"/>
    <property type="match status" value="1"/>
</dbReference>
<dbReference type="Proteomes" id="UP000182589">
    <property type="component" value="Unassembled WGS sequence"/>
</dbReference>
<gene>
    <name evidence="6" type="ORF">SAMN04489725_104220</name>
</gene>
<evidence type="ECO:0000256" key="2">
    <source>
        <dbReference type="ARBA" id="ARBA00023015"/>
    </source>
</evidence>
<dbReference type="SUPFAM" id="SSF46785">
    <property type="entry name" value="Winged helix' DNA-binding domain"/>
    <property type="match status" value="1"/>
</dbReference>
<dbReference type="Pfam" id="PF08279">
    <property type="entry name" value="HTH_11"/>
    <property type="match status" value="1"/>
</dbReference>